<feature type="transmembrane region" description="Helical" evidence="10">
    <location>
        <begin position="347"/>
        <end position="369"/>
    </location>
</feature>
<organism evidence="12 13">
    <name type="scientific">Skermanella cutis</name>
    <dbReference type="NCBI Taxonomy" id="2775420"/>
    <lineage>
        <taxon>Bacteria</taxon>
        <taxon>Pseudomonadati</taxon>
        <taxon>Pseudomonadota</taxon>
        <taxon>Alphaproteobacteria</taxon>
        <taxon>Rhodospirillales</taxon>
        <taxon>Azospirillaceae</taxon>
        <taxon>Skermanella</taxon>
    </lineage>
</organism>
<sequence length="516" mass="54590">MFRKILSVGGLTLASRVLGFVRDILTAALLGAGPVADAFFVAFRLPNHFRALFAEGAFNAAFVPMFSSFLVGQGRSQARIFAEQVLAFLLVVQLVLLLAFELIMPWFMIVFAPGFAGEPTKYDLAVLFTRITFPYLLFISLVSLMGAVLNSIERFAAAAAAPILLNLCLIGALVGLTPLLPTPGHALAWGVLAAGVAQFLYLAWDCRRAGMSLRLPWPRLTPGVRRFLTVLGPAALGAGVTQINLFIDTLIASLLPTGAVSYLYYADRINQLPLGVIGIAIGTVLLPELSRALKGGNMAAASDSQNRAIELSLLFTLPATAAFLAAGFPIISVLFERGAFQAADAQATSATLMAYALGLPAFVLIRSLLPGFYAREDTKTPVKIALVVVTVNVALKLALMQPLSQVGLALATSAASWVNCALLAVLLFRRGFLVFDSRLRRRVPRQLLAALAMAGVLLAAQWGLAGMLGAPALGTRSLALGLLVGAGVAAYAVAGVALGVVSVAELKLYTRRRRKA</sequence>
<keyword evidence="6 10" id="KW-1133">Transmembrane helix</keyword>
<feature type="transmembrane region" description="Helical" evidence="10">
    <location>
        <begin position="311"/>
        <end position="335"/>
    </location>
</feature>
<evidence type="ECO:0000256" key="3">
    <source>
        <dbReference type="ARBA" id="ARBA00022692"/>
    </source>
</evidence>
<feature type="transmembrane region" description="Helical" evidence="10">
    <location>
        <begin position="479"/>
        <end position="504"/>
    </location>
</feature>
<keyword evidence="4 10" id="KW-0133">Cell shape</keyword>
<evidence type="ECO:0000256" key="11">
    <source>
        <dbReference type="PIRNR" id="PIRNR002869"/>
    </source>
</evidence>
<feature type="transmembrane region" description="Helical" evidence="10">
    <location>
        <begin position="131"/>
        <end position="149"/>
    </location>
</feature>
<evidence type="ECO:0000256" key="5">
    <source>
        <dbReference type="ARBA" id="ARBA00022984"/>
    </source>
</evidence>
<evidence type="ECO:0000256" key="2">
    <source>
        <dbReference type="ARBA" id="ARBA00022475"/>
    </source>
</evidence>
<proteinExistence type="inferred from homology"/>
<protein>
    <recommendedName>
        <fullName evidence="10">Probable lipid II flippase MurJ</fullName>
    </recommendedName>
</protein>
<feature type="transmembrane region" description="Helical" evidence="10">
    <location>
        <begin position="156"/>
        <end position="180"/>
    </location>
</feature>
<evidence type="ECO:0000256" key="1">
    <source>
        <dbReference type="ARBA" id="ARBA00004651"/>
    </source>
</evidence>
<feature type="transmembrane region" description="Helical" evidence="10">
    <location>
        <begin position="381"/>
        <end position="400"/>
    </location>
</feature>
<feature type="transmembrane region" description="Helical" evidence="10">
    <location>
        <begin position="85"/>
        <end position="111"/>
    </location>
</feature>
<keyword evidence="10" id="KW-0997">Cell inner membrane</keyword>
<accession>A0ABX7B4N6</accession>
<dbReference type="Pfam" id="PF03023">
    <property type="entry name" value="MurJ"/>
    <property type="match status" value="1"/>
</dbReference>
<dbReference type="NCBIfam" id="TIGR01695">
    <property type="entry name" value="murJ_mviN"/>
    <property type="match status" value="1"/>
</dbReference>
<keyword evidence="13" id="KW-1185">Reference proteome</keyword>
<comment type="pathway">
    <text evidence="10">Cell wall biogenesis; peptidoglycan biosynthesis.</text>
</comment>
<gene>
    <name evidence="10 12" type="primary">murJ</name>
    <name evidence="12" type="ORF">IGS68_18710</name>
</gene>
<evidence type="ECO:0000256" key="10">
    <source>
        <dbReference type="HAMAP-Rule" id="MF_02078"/>
    </source>
</evidence>
<evidence type="ECO:0000256" key="8">
    <source>
        <dbReference type="ARBA" id="ARBA00060041"/>
    </source>
</evidence>
<evidence type="ECO:0000313" key="13">
    <source>
        <dbReference type="Proteomes" id="UP000595197"/>
    </source>
</evidence>
<feature type="transmembrane region" description="Helical" evidence="10">
    <location>
        <begin position="56"/>
        <end position="73"/>
    </location>
</feature>
<comment type="similarity">
    <text evidence="9 10 11">Belongs to the MurJ/MviN family.</text>
</comment>
<dbReference type="Proteomes" id="UP000595197">
    <property type="component" value="Chromosome"/>
</dbReference>
<comment type="subcellular location">
    <subcellularLocation>
        <location evidence="10">Cell inner membrane</location>
        <topology evidence="10">Multi-pass membrane protein</topology>
    </subcellularLocation>
    <subcellularLocation>
        <location evidence="1">Cell membrane</location>
        <topology evidence="1">Multi-pass membrane protein</topology>
    </subcellularLocation>
</comment>
<keyword evidence="10 11" id="KW-0813">Transport</keyword>
<evidence type="ECO:0000313" key="12">
    <source>
        <dbReference type="EMBL" id="QQP88080.1"/>
    </source>
</evidence>
<evidence type="ECO:0000256" key="6">
    <source>
        <dbReference type="ARBA" id="ARBA00022989"/>
    </source>
</evidence>
<feature type="transmembrane region" description="Helical" evidence="10">
    <location>
        <begin position="448"/>
        <end position="473"/>
    </location>
</feature>
<dbReference type="RefSeq" id="WP_201072512.1">
    <property type="nucleotide sequence ID" value="NZ_CP067420.1"/>
</dbReference>
<dbReference type="PANTHER" id="PTHR47019">
    <property type="entry name" value="LIPID II FLIPPASE MURJ"/>
    <property type="match status" value="1"/>
</dbReference>
<feature type="transmembrane region" description="Helical" evidence="10">
    <location>
        <begin position="227"/>
        <end position="252"/>
    </location>
</feature>
<dbReference type="PANTHER" id="PTHR47019:SF1">
    <property type="entry name" value="LIPID II FLIPPASE MURJ"/>
    <property type="match status" value="1"/>
</dbReference>
<comment type="function">
    <text evidence="8 10 11">Involved in peptidoglycan biosynthesis. Transports lipid-linked peptidoglycan precursors from the inner to the outer leaflet of the cytoplasmic membrane.</text>
</comment>
<dbReference type="PRINTS" id="PR01806">
    <property type="entry name" value="VIRFACTRMVIN"/>
</dbReference>
<evidence type="ECO:0000256" key="7">
    <source>
        <dbReference type="ARBA" id="ARBA00023136"/>
    </source>
</evidence>
<feature type="transmembrane region" description="Helical" evidence="10">
    <location>
        <begin position="406"/>
        <end position="428"/>
    </location>
</feature>
<keyword evidence="3 10" id="KW-0812">Transmembrane</keyword>
<evidence type="ECO:0000256" key="9">
    <source>
        <dbReference type="ARBA" id="ARBA00061532"/>
    </source>
</evidence>
<dbReference type="CDD" id="cd13123">
    <property type="entry name" value="MATE_MurJ_like"/>
    <property type="match status" value="1"/>
</dbReference>
<keyword evidence="2 10" id="KW-1003">Cell membrane</keyword>
<dbReference type="InterPro" id="IPR051050">
    <property type="entry name" value="Lipid_II_flippase_MurJ/MviN"/>
</dbReference>
<keyword evidence="5 10" id="KW-0573">Peptidoglycan synthesis</keyword>
<dbReference type="HAMAP" id="MF_02078">
    <property type="entry name" value="MurJ_MviN"/>
    <property type="match status" value="1"/>
</dbReference>
<dbReference type="PIRSF" id="PIRSF002869">
    <property type="entry name" value="MviN"/>
    <property type="match status" value="1"/>
</dbReference>
<evidence type="ECO:0000256" key="4">
    <source>
        <dbReference type="ARBA" id="ARBA00022960"/>
    </source>
</evidence>
<feature type="transmembrane region" description="Helical" evidence="10">
    <location>
        <begin position="272"/>
        <end position="290"/>
    </location>
</feature>
<dbReference type="InterPro" id="IPR004268">
    <property type="entry name" value="MurJ"/>
</dbReference>
<keyword evidence="10 11" id="KW-0961">Cell wall biogenesis/degradation</keyword>
<dbReference type="EMBL" id="CP067420">
    <property type="protein sequence ID" value="QQP88080.1"/>
    <property type="molecule type" value="Genomic_DNA"/>
</dbReference>
<keyword evidence="7 10" id="KW-0472">Membrane</keyword>
<name>A0ABX7B4N6_9PROT</name>
<reference evidence="12" key="1">
    <citation type="submission" date="2021-02" db="EMBL/GenBank/DDBJ databases">
        <title>Skermanella TT6 skin isolate.</title>
        <authorList>
            <person name="Lee K."/>
            <person name="Ganzorig M."/>
        </authorList>
    </citation>
    <scope>NUCLEOTIDE SEQUENCE</scope>
    <source>
        <strain evidence="12">TT6</strain>
    </source>
</reference>
<feature type="transmembrane region" description="Helical" evidence="10">
    <location>
        <begin position="186"/>
        <end position="206"/>
    </location>
</feature>